<dbReference type="AlphaFoldDB" id="A0A7S4AH10"/>
<name>A0A7S4AH10_9STRA</name>
<accession>A0A7S4AH10</accession>
<reference evidence="1" key="1">
    <citation type="submission" date="2021-01" db="EMBL/GenBank/DDBJ databases">
        <authorList>
            <person name="Corre E."/>
            <person name="Pelletier E."/>
            <person name="Niang G."/>
            <person name="Scheremetjew M."/>
            <person name="Finn R."/>
            <person name="Kale V."/>
            <person name="Holt S."/>
            <person name="Cochrane G."/>
            <person name="Meng A."/>
            <person name="Brown T."/>
            <person name="Cohen L."/>
        </authorList>
    </citation>
    <scope>NUCLEOTIDE SEQUENCE</scope>
    <source>
        <strain evidence="1">10249 10 AB</strain>
    </source>
</reference>
<organism evidence="1">
    <name type="scientific">Pseudo-nitzschia australis</name>
    <dbReference type="NCBI Taxonomy" id="44445"/>
    <lineage>
        <taxon>Eukaryota</taxon>
        <taxon>Sar</taxon>
        <taxon>Stramenopiles</taxon>
        <taxon>Ochrophyta</taxon>
        <taxon>Bacillariophyta</taxon>
        <taxon>Bacillariophyceae</taxon>
        <taxon>Bacillariophycidae</taxon>
        <taxon>Bacillariales</taxon>
        <taxon>Bacillariaceae</taxon>
        <taxon>Pseudo-nitzschia</taxon>
    </lineage>
</organism>
<evidence type="ECO:0000313" key="1">
    <source>
        <dbReference type="EMBL" id="CAE0715383.1"/>
    </source>
</evidence>
<dbReference type="EMBL" id="HBIX01010754">
    <property type="protein sequence ID" value="CAE0715383.1"/>
    <property type="molecule type" value="Transcribed_RNA"/>
</dbReference>
<gene>
    <name evidence="1" type="ORF">PAUS00366_LOCUS8135</name>
</gene>
<proteinExistence type="predicted"/>
<sequence>MMSTPLPAGQLNFSSIAILHSLWITEKKATRNRRMIMHFFSPIYVGGIPRLRWWRQHILVHDSYSKKTISSYFSNVVAAFTRGSVDFSSSAILHSVWKIEKEATKNKRKTMHWFPHIFVGIMPRL</sequence>
<protein>
    <submittedName>
        <fullName evidence="1">Uncharacterized protein</fullName>
    </submittedName>
</protein>